<dbReference type="InterPro" id="IPR027417">
    <property type="entry name" value="P-loop_NTPase"/>
</dbReference>
<feature type="binding site" evidence="6">
    <location>
        <begin position="23"/>
        <end position="30"/>
    </location>
    <ligand>
        <name>GTP</name>
        <dbReference type="ChEBI" id="CHEBI:37565"/>
    </ligand>
</feature>
<dbReference type="EMBL" id="OUUW01000007">
    <property type="protein sequence ID" value="SPP82937.1"/>
    <property type="molecule type" value="Genomic_DNA"/>
</dbReference>
<dbReference type="InterPro" id="IPR005225">
    <property type="entry name" value="Small_GTP-bd"/>
</dbReference>
<dbReference type="GO" id="GO:0003924">
    <property type="term" value="F:GTPase activity"/>
    <property type="evidence" value="ECO:0007669"/>
    <property type="project" value="InterPro"/>
</dbReference>
<keyword evidence="7" id="KW-0460">Magnesium</keyword>
<feature type="binding site" evidence="6">
    <location>
        <begin position="126"/>
        <end position="129"/>
    </location>
    <ligand>
        <name>GTP</name>
        <dbReference type="ChEBI" id="CHEBI:37565"/>
    </ligand>
</feature>
<accession>A0A3B0JKT2</accession>
<dbReference type="CDD" id="cd00878">
    <property type="entry name" value="Arf_Arl"/>
    <property type="match status" value="1"/>
</dbReference>
<evidence type="ECO:0000256" key="3">
    <source>
        <dbReference type="ARBA" id="ARBA00022707"/>
    </source>
</evidence>
<evidence type="ECO:0000256" key="6">
    <source>
        <dbReference type="PIRSR" id="PIRSR606689-1"/>
    </source>
</evidence>
<dbReference type="InterPro" id="IPR044612">
    <property type="entry name" value="ARL2/3"/>
</dbReference>
<dbReference type="GO" id="GO:0016192">
    <property type="term" value="P:vesicle-mediated transport"/>
    <property type="evidence" value="ECO:0007669"/>
    <property type="project" value="UniProtKB-ARBA"/>
</dbReference>
<dbReference type="PROSITE" id="PS51417">
    <property type="entry name" value="ARF"/>
    <property type="match status" value="1"/>
</dbReference>
<dbReference type="Proteomes" id="UP000268350">
    <property type="component" value="Unassembled WGS sequence"/>
</dbReference>
<dbReference type="SUPFAM" id="SSF52540">
    <property type="entry name" value="P-loop containing nucleoside triphosphate hydrolases"/>
    <property type="match status" value="1"/>
</dbReference>
<dbReference type="GO" id="GO:0046872">
    <property type="term" value="F:metal ion binding"/>
    <property type="evidence" value="ECO:0007669"/>
    <property type="project" value="UniProtKB-KW"/>
</dbReference>
<reference evidence="10" key="1">
    <citation type="submission" date="2018-01" db="EMBL/GenBank/DDBJ databases">
        <authorList>
            <person name="Alioto T."/>
            <person name="Alioto T."/>
        </authorList>
    </citation>
    <scope>NUCLEOTIDE SEQUENCE [LARGE SCALE GENOMIC DNA]</scope>
</reference>
<dbReference type="AlphaFoldDB" id="A0A3B0JKT2"/>
<evidence type="ECO:0000256" key="1">
    <source>
        <dbReference type="ARBA" id="ARBA00010290"/>
    </source>
</evidence>
<keyword evidence="3" id="KW-0519">Myristate</keyword>
<feature type="binding site" evidence="7">
    <location>
        <position position="48"/>
    </location>
    <ligand>
        <name>Mg(2+)</name>
        <dbReference type="ChEBI" id="CHEBI:18420"/>
    </ligand>
</feature>
<proteinExistence type="inferred from homology"/>
<dbReference type="Pfam" id="PF00025">
    <property type="entry name" value="Arf"/>
    <property type="match status" value="1"/>
</dbReference>
<keyword evidence="10" id="KW-1185">Reference proteome</keyword>
<keyword evidence="7" id="KW-0479">Metal-binding</keyword>
<evidence type="ECO:0000256" key="5">
    <source>
        <dbReference type="ARBA" id="ARBA00023134"/>
    </source>
</evidence>
<feature type="binding site" evidence="7">
    <location>
        <position position="30"/>
    </location>
    <ligand>
        <name>Mg(2+)</name>
        <dbReference type="ChEBI" id="CHEBI:18420"/>
    </ligand>
</feature>
<dbReference type="InterPro" id="IPR006689">
    <property type="entry name" value="Small_GTPase_ARF/SAR"/>
</dbReference>
<dbReference type="FunFam" id="3.40.50.300:FF:001166">
    <property type="entry name" value="ADP-ribosylation factor D"/>
    <property type="match status" value="1"/>
</dbReference>
<dbReference type="GO" id="GO:0048731">
    <property type="term" value="P:system development"/>
    <property type="evidence" value="ECO:0007669"/>
    <property type="project" value="UniProtKB-ARBA"/>
</dbReference>
<evidence type="ECO:0000256" key="7">
    <source>
        <dbReference type="PIRSR" id="PIRSR606689-2"/>
    </source>
</evidence>
<organism evidence="9 10">
    <name type="scientific">Drosophila guanche</name>
    <name type="common">Fruit fly</name>
    <dbReference type="NCBI Taxonomy" id="7266"/>
    <lineage>
        <taxon>Eukaryota</taxon>
        <taxon>Metazoa</taxon>
        <taxon>Ecdysozoa</taxon>
        <taxon>Arthropoda</taxon>
        <taxon>Hexapoda</taxon>
        <taxon>Insecta</taxon>
        <taxon>Pterygota</taxon>
        <taxon>Neoptera</taxon>
        <taxon>Endopterygota</taxon>
        <taxon>Diptera</taxon>
        <taxon>Brachycera</taxon>
        <taxon>Muscomorpha</taxon>
        <taxon>Ephydroidea</taxon>
        <taxon>Drosophilidae</taxon>
        <taxon>Drosophila</taxon>
        <taxon>Sophophora</taxon>
    </lineage>
</organism>
<name>A0A3B0JKT2_DROGU</name>
<keyword evidence="5 6" id="KW-0342">GTP-binding</keyword>
<evidence type="ECO:0000256" key="8">
    <source>
        <dbReference type="RuleBase" id="RU003925"/>
    </source>
</evidence>
<dbReference type="NCBIfam" id="TIGR00231">
    <property type="entry name" value="small_GTP"/>
    <property type="match status" value="1"/>
</dbReference>
<keyword evidence="3" id="KW-0449">Lipoprotein</keyword>
<dbReference type="GO" id="GO:0005525">
    <property type="term" value="F:GTP binding"/>
    <property type="evidence" value="ECO:0007669"/>
    <property type="project" value="UniProtKB-KW"/>
</dbReference>
<evidence type="ECO:0000256" key="4">
    <source>
        <dbReference type="ARBA" id="ARBA00022741"/>
    </source>
</evidence>
<evidence type="ECO:0000313" key="9">
    <source>
        <dbReference type="EMBL" id="SPP82937.1"/>
    </source>
</evidence>
<keyword evidence="4 6" id="KW-0547">Nucleotide-binding</keyword>
<dbReference type="PRINTS" id="PR00328">
    <property type="entry name" value="SAR1GTPBP"/>
</dbReference>
<dbReference type="OMA" id="CELCEVL"/>
<gene>
    <name evidence="9" type="ORF">DGUA_6G017703</name>
</gene>
<dbReference type="Gene3D" id="3.40.50.300">
    <property type="entry name" value="P-loop containing nucleotide triphosphate hydrolases"/>
    <property type="match status" value="1"/>
</dbReference>
<protein>
    <recommendedName>
        <fullName evidence="2">ADP-ribosylation factor-like protein 6</fullName>
    </recommendedName>
</protein>
<feature type="binding site" evidence="6">
    <location>
        <position position="70"/>
    </location>
    <ligand>
        <name>GTP</name>
        <dbReference type="ChEBI" id="CHEBI:37565"/>
    </ligand>
</feature>
<dbReference type="GO" id="GO:0051649">
    <property type="term" value="P:establishment of localization in cell"/>
    <property type="evidence" value="ECO:0007669"/>
    <property type="project" value="UniProtKB-ARBA"/>
</dbReference>
<dbReference type="OrthoDB" id="14717at2759"/>
<evidence type="ECO:0000256" key="2">
    <source>
        <dbReference type="ARBA" id="ARBA00019766"/>
    </source>
</evidence>
<dbReference type="SMART" id="SM00178">
    <property type="entry name" value="SAR"/>
    <property type="match status" value="1"/>
</dbReference>
<evidence type="ECO:0000313" key="10">
    <source>
        <dbReference type="Proteomes" id="UP000268350"/>
    </source>
</evidence>
<dbReference type="SMART" id="SM00177">
    <property type="entry name" value="ARF"/>
    <property type="match status" value="1"/>
</dbReference>
<dbReference type="STRING" id="7266.A0A3B0JKT2"/>
<dbReference type="PANTHER" id="PTHR45697">
    <property type="entry name" value="ADP-RIBOSYLATION FACTOR-LIKE PROTEIN 2-RELATED"/>
    <property type="match status" value="1"/>
</dbReference>
<sequence length="179" mass="19864">MCLSLIRKFLPKSETDSCLLVLGLDNAGKSSLTARLADKLCDAQVAASLVATELHLKVKGSKIKMFDLGGQLKDRVLWANYYQHVRALIFVIDCKDAARLSEARCVLCDVLLDERLQQIPLLIVANKQEALGALCSRSVVDLLGLRRLEGREWNILECSARTGSGIEDIIEWIAKNIQK</sequence>
<comment type="similarity">
    <text evidence="1 8">Belongs to the small GTPase superfamily. Arf family.</text>
</comment>